<protein>
    <recommendedName>
        <fullName evidence="9">Aspartate 1-decarboxylase</fullName>
        <ecNumber evidence="9">4.1.1.11</ecNumber>
    </recommendedName>
    <alternativeName>
        <fullName evidence="9">Aspartate alpha-decarboxylase</fullName>
    </alternativeName>
    <component>
        <recommendedName>
            <fullName evidence="9">Aspartate 1-decarboxylase beta chain</fullName>
        </recommendedName>
    </component>
    <component>
        <recommendedName>
            <fullName evidence="9">Aspartate 1-decarboxylase alpha chain</fullName>
        </recommendedName>
    </component>
</protein>
<dbReference type="GO" id="GO:0006523">
    <property type="term" value="P:alanine biosynthetic process"/>
    <property type="evidence" value="ECO:0007669"/>
    <property type="project" value="InterPro"/>
</dbReference>
<evidence type="ECO:0000256" key="1">
    <source>
        <dbReference type="ARBA" id="ARBA00022490"/>
    </source>
</evidence>
<dbReference type="NCBIfam" id="TIGR00223">
    <property type="entry name" value="panD"/>
    <property type="match status" value="1"/>
</dbReference>
<feature type="active site" description="Proton donor" evidence="9 10">
    <location>
        <position position="58"/>
    </location>
</feature>
<dbReference type="CDD" id="cd06919">
    <property type="entry name" value="Asp_decarbox"/>
    <property type="match status" value="1"/>
</dbReference>
<evidence type="ECO:0000256" key="2">
    <source>
        <dbReference type="ARBA" id="ARBA00022655"/>
    </source>
</evidence>
<keyword evidence="1 9" id="KW-0963">Cytoplasm</keyword>
<dbReference type="PANTHER" id="PTHR21012:SF0">
    <property type="entry name" value="ASPARTATE 1-DECARBOXYLASE"/>
    <property type="match status" value="1"/>
</dbReference>
<comment type="pathway">
    <text evidence="9">Cofactor biosynthesis; (R)-pantothenate biosynthesis; beta-alanine from L-aspartate: step 1/1.</text>
</comment>
<comment type="function">
    <text evidence="9">Catalyzes the pyruvoyl-dependent decarboxylation of aspartate to produce beta-alanine.</text>
</comment>
<evidence type="ECO:0000256" key="4">
    <source>
        <dbReference type="ARBA" id="ARBA00022813"/>
    </source>
</evidence>
<comment type="catalytic activity">
    <reaction evidence="9">
        <text>L-aspartate + H(+) = beta-alanine + CO2</text>
        <dbReference type="Rhea" id="RHEA:19497"/>
        <dbReference type="ChEBI" id="CHEBI:15378"/>
        <dbReference type="ChEBI" id="CHEBI:16526"/>
        <dbReference type="ChEBI" id="CHEBI:29991"/>
        <dbReference type="ChEBI" id="CHEBI:57966"/>
        <dbReference type="EC" id="4.1.1.11"/>
    </reaction>
</comment>
<keyword evidence="3 9" id="KW-0210">Decarboxylase</keyword>
<evidence type="ECO:0000256" key="3">
    <source>
        <dbReference type="ARBA" id="ARBA00022793"/>
    </source>
</evidence>
<comment type="cofactor">
    <cofactor evidence="9 10">
        <name>pyruvate</name>
        <dbReference type="ChEBI" id="CHEBI:15361"/>
    </cofactor>
    <text evidence="9 10">Binds 1 pyruvoyl group covalently per subunit.</text>
</comment>
<keyword evidence="15" id="KW-1185">Reference proteome</keyword>
<dbReference type="EMBL" id="JABWMJ010000008">
    <property type="protein sequence ID" value="NUZ07571.1"/>
    <property type="molecule type" value="Genomic_DNA"/>
</dbReference>
<comment type="subunit">
    <text evidence="9">Heterooctamer of four alpha and four beta subunits.</text>
</comment>
<evidence type="ECO:0000256" key="8">
    <source>
        <dbReference type="ARBA" id="ARBA00023317"/>
    </source>
</evidence>
<comment type="caution">
    <text evidence="14">The sequence shown here is derived from an EMBL/GenBank/DDBJ whole genome shotgun (WGS) entry which is preliminary data.</text>
</comment>
<dbReference type="Gene3D" id="2.40.40.20">
    <property type="match status" value="1"/>
</dbReference>
<dbReference type="InterPro" id="IPR003190">
    <property type="entry name" value="Asp_decarbox"/>
</dbReference>
<feature type="modified residue" description="Pyruvic acid (Ser)" evidence="9 12">
    <location>
        <position position="25"/>
    </location>
</feature>
<dbReference type="AlphaFoldDB" id="A0A7Y6NQQ9"/>
<feature type="binding site" evidence="9 11">
    <location>
        <position position="57"/>
    </location>
    <ligand>
        <name>substrate</name>
    </ligand>
</feature>
<comment type="PTM">
    <text evidence="9 12">Is synthesized initially as an inactive proenzyme, which is activated by self-cleavage at a specific serine bond to produce a beta-subunit with a hydroxyl group at its C-terminus and an alpha-subunit with a pyruvoyl group at its N-terminus.</text>
</comment>
<dbReference type="EC" id="4.1.1.11" evidence="9"/>
<comment type="similarity">
    <text evidence="9">Belongs to the PanD family.</text>
</comment>
<dbReference type="HAMAP" id="MF_00446">
    <property type="entry name" value="PanD"/>
    <property type="match status" value="1"/>
</dbReference>
<dbReference type="Pfam" id="PF02261">
    <property type="entry name" value="Asp_decarbox"/>
    <property type="match status" value="1"/>
</dbReference>
<feature type="chain" id="PRO_5031645329" description="Aspartate 1-decarboxylase alpha chain" evidence="9 13">
    <location>
        <begin position="25"/>
        <end position="128"/>
    </location>
</feature>
<dbReference type="PIRSF" id="PIRSF006246">
    <property type="entry name" value="Asp_decarbox"/>
    <property type="match status" value="1"/>
</dbReference>
<evidence type="ECO:0000256" key="5">
    <source>
        <dbReference type="ARBA" id="ARBA00023145"/>
    </source>
</evidence>
<dbReference type="Proteomes" id="UP000529637">
    <property type="component" value="Unassembled WGS sequence"/>
</dbReference>
<dbReference type="GO" id="GO:0005829">
    <property type="term" value="C:cytosol"/>
    <property type="evidence" value="ECO:0007669"/>
    <property type="project" value="TreeGrafter"/>
</dbReference>
<evidence type="ECO:0000256" key="6">
    <source>
        <dbReference type="ARBA" id="ARBA00023239"/>
    </source>
</evidence>
<feature type="active site" description="Schiff-base intermediate with substrate; via pyruvic acid" evidence="9 10">
    <location>
        <position position="25"/>
    </location>
</feature>
<keyword evidence="8 9" id="KW-0670">Pyruvate</keyword>
<evidence type="ECO:0000256" key="7">
    <source>
        <dbReference type="ARBA" id="ARBA00023270"/>
    </source>
</evidence>
<feature type="binding site" evidence="9 11">
    <location>
        <begin position="73"/>
        <end position="75"/>
    </location>
    <ligand>
        <name>substrate</name>
    </ligand>
</feature>
<comment type="subcellular location">
    <subcellularLocation>
        <location evidence="9">Cytoplasm</location>
    </subcellularLocation>
</comment>
<dbReference type="InterPro" id="IPR009010">
    <property type="entry name" value="Asp_de-COase-like_dom_sf"/>
</dbReference>
<feature type="chain" id="PRO_5031645330" description="Aspartate 1-decarboxylase beta chain" evidence="9 13">
    <location>
        <begin position="1"/>
        <end position="24"/>
    </location>
</feature>
<dbReference type="GO" id="GO:0004068">
    <property type="term" value="F:aspartate 1-decarboxylase activity"/>
    <property type="evidence" value="ECO:0007669"/>
    <property type="project" value="UniProtKB-UniRule"/>
</dbReference>
<dbReference type="RefSeq" id="WP_176070404.1">
    <property type="nucleotide sequence ID" value="NZ_JABWMJ010000008.1"/>
</dbReference>
<dbReference type="SUPFAM" id="SSF50692">
    <property type="entry name" value="ADC-like"/>
    <property type="match status" value="1"/>
</dbReference>
<keyword evidence="5 9" id="KW-0865">Zymogen</keyword>
<sequence length="128" mass="14180">MFRHMLTSKIHRATVTACELHYEGSCAIDEDLLDAAGLRENEQVHIWNIANGERFVTYAIRGERGSGIVSLNGSAARRAAVGDLIIIAAFGLVAEDELDRRRPKLVFVDGHNRIRELRSDIPVQGVEA</sequence>
<name>A0A7Y6NQQ9_9BURK</name>
<keyword evidence="7 9" id="KW-0704">Schiff base</keyword>
<gene>
    <name evidence="9" type="primary">panD</name>
    <name evidence="14" type="ORF">HQN59_17535</name>
</gene>
<evidence type="ECO:0000256" key="13">
    <source>
        <dbReference type="PIRSR" id="PIRSR006246-5"/>
    </source>
</evidence>
<keyword evidence="2 9" id="KW-0566">Pantothenate biosynthesis</keyword>
<keyword evidence="4 9" id="KW-0068">Autocatalytic cleavage</keyword>
<proteinExistence type="inferred from homology"/>
<evidence type="ECO:0000313" key="15">
    <source>
        <dbReference type="Proteomes" id="UP000529637"/>
    </source>
</evidence>
<evidence type="ECO:0000256" key="12">
    <source>
        <dbReference type="PIRSR" id="PIRSR006246-3"/>
    </source>
</evidence>
<dbReference type="UniPathway" id="UPA00028">
    <property type="reaction ID" value="UER00002"/>
</dbReference>
<evidence type="ECO:0000313" key="14">
    <source>
        <dbReference type="EMBL" id="NUZ07571.1"/>
    </source>
</evidence>
<dbReference type="GO" id="GO:0015940">
    <property type="term" value="P:pantothenate biosynthetic process"/>
    <property type="evidence" value="ECO:0007669"/>
    <property type="project" value="UniProtKB-UniRule"/>
</dbReference>
<reference evidence="14 15" key="1">
    <citation type="submission" date="2020-06" db="EMBL/GenBank/DDBJ databases">
        <title>Schlegella sp. ID0723 isolated from air conditioner.</title>
        <authorList>
            <person name="Kim D.Y."/>
            <person name="Kim D.-U."/>
        </authorList>
    </citation>
    <scope>NUCLEOTIDE SEQUENCE [LARGE SCALE GENOMIC DNA]</scope>
    <source>
        <strain evidence="14 15">ID0723</strain>
    </source>
</reference>
<evidence type="ECO:0000256" key="10">
    <source>
        <dbReference type="PIRSR" id="PIRSR006246-1"/>
    </source>
</evidence>
<dbReference type="PANTHER" id="PTHR21012">
    <property type="entry name" value="ASPARTATE 1-DECARBOXYLASE"/>
    <property type="match status" value="1"/>
</dbReference>
<evidence type="ECO:0000256" key="9">
    <source>
        <dbReference type="HAMAP-Rule" id="MF_00446"/>
    </source>
</evidence>
<evidence type="ECO:0000256" key="11">
    <source>
        <dbReference type="PIRSR" id="PIRSR006246-2"/>
    </source>
</evidence>
<keyword evidence="6 9" id="KW-0456">Lyase</keyword>
<organism evidence="14 15">
    <name type="scientific">Piscinibacter koreensis</name>
    <dbReference type="NCBI Taxonomy" id="2742824"/>
    <lineage>
        <taxon>Bacteria</taxon>
        <taxon>Pseudomonadati</taxon>
        <taxon>Pseudomonadota</taxon>
        <taxon>Betaproteobacteria</taxon>
        <taxon>Burkholderiales</taxon>
        <taxon>Sphaerotilaceae</taxon>
        <taxon>Piscinibacter</taxon>
    </lineage>
</organism>
<accession>A0A7Y6NQQ9</accession>